<dbReference type="Proteomes" id="UP001152803">
    <property type="component" value="Unassembled WGS sequence"/>
</dbReference>
<dbReference type="EMBL" id="JAFJMO010000010">
    <property type="protein sequence ID" value="KAJ8264958.1"/>
    <property type="molecule type" value="Genomic_DNA"/>
</dbReference>
<keyword evidence="3" id="KW-1185">Reference proteome</keyword>
<evidence type="ECO:0000313" key="3">
    <source>
        <dbReference type="Proteomes" id="UP001152803"/>
    </source>
</evidence>
<reference evidence="2" key="1">
    <citation type="journal article" date="2023" name="Science">
        <title>Genome structures resolve the early diversification of teleost fishes.</title>
        <authorList>
            <person name="Parey E."/>
            <person name="Louis A."/>
            <person name="Montfort J."/>
            <person name="Bouchez O."/>
            <person name="Roques C."/>
            <person name="Iampietro C."/>
            <person name="Lluch J."/>
            <person name="Castinel A."/>
            <person name="Donnadieu C."/>
            <person name="Desvignes T."/>
            <person name="Floi Bucao C."/>
            <person name="Jouanno E."/>
            <person name="Wen M."/>
            <person name="Mejri S."/>
            <person name="Dirks R."/>
            <person name="Jansen H."/>
            <person name="Henkel C."/>
            <person name="Chen W.J."/>
            <person name="Zahm M."/>
            <person name="Cabau C."/>
            <person name="Klopp C."/>
            <person name="Thompson A.W."/>
            <person name="Robinson-Rechavi M."/>
            <person name="Braasch I."/>
            <person name="Lecointre G."/>
            <person name="Bobe J."/>
            <person name="Postlethwait J.H."/>
            <person name="Berthelot C."/>
            <person name="Roest Crollius H."/>
            <person name="Guiguen Y."/>
        </authorList>
    </citation>
    <scope>NUCLEOTIDE SEQUENCE</scope>
    <source>
        <strain evidence="2">Concon-B</strain>
    </source>
</reference>
<sequence length="96" mass="10997">MKNTETEIKYLLNQPPDEVLQGGQEPIPACRREAGMHPGQVTSPLQSTRDIHASTDSFRKINLICKSIRYGGKPKYPEETQMDIEETYKHTPERKI</sequence>
<comment type="caution">
    <text evidence="2">The sequence shown here is derived from an EMBL/GenBank/DDBJ whole genome shotgun (WGS) entry which is preliminary data.</text>
</comment>
<gene>
    <name evidence="2" type="ORF">COCON_G00140570</name>
</gene>
<dbReference type="AlphaFoldDB" id="A0A9Q1DAR2"/>
<protein>
    <submittedName>
        <fullName evidence="2">Uncharacterized protein</fullName>
    </submittedName>
</protein>
<evidence type="ECO:0000313" key="2">
    <source>
        <dbReference type="EMBL" id="KAJ8264958.1"/>
    </source>
</evidence>
<feature type="region of interest" description="Disordered" evidence="1">
    <location>
        <begin position="72"/>
        <end position="96"/>
    </location>
</feature>
<evidence type="ECO:0000256" key="1">
    <source>
        <dbReference type="SAM" id="MobiDB-lite"/>
    </source>
</evidence>
<organism evidence="2 3">
    <name type="scientific">Conger conger</name>
    <name type="common">Conger eel</name>
    <name type="synonym">Muraena conger</name>
    <dbReference type="NCBI Taxonomy" id="82655"/>
    <lineage>
        <taxon>Eukaryota</taxon>
        <taxon>Metazoa</taxon>
        <taxon>Chordata</taxon>
        <taxon>Craniata</taxon>
        <taxon>Vertebrata</taxon>
        <taxon>Euteleostomi</taxon>
        <taxon>Actinopterygii</taxon>
        <taxon>Neopterygii</taxon>
        <taxon>Teleostei</taxon>
        <taxon>Anguilliformes</taxon>
        <taxon>Congridae</taxon>
        <taxon>Conger</taxon>
    </lineage>
</organism>
<name>A0A9Q1DAR2_CONCO</name>
<proteinExistence type="predicted"/>
<accession>A0A9Q1DAR2</accession>
<feature type="compositionally biased region" description="Basic and acidic residues" evidence="1">
    <location>
        <begin position="86"/>
        <end position="96"/>
    </location>
</feature>